<protein>
    <submittedName>
        <fullName evidence="1">Uncharacterized protein</fullName>
    </submittedName>
</protein>
<organism evidence="1">
    <name type="scientific">marine sediment metagenome</name>
    <dbReference type="NCBI Taxonomy" id="412755"/>
    <lineage>
        <taxon>unclassified sequences</taxon>
        <taxon>metagenomes</taxon>
        <taxon>ecological metagenomes</taxon>
    </lineage>
</organism>
<gene>
    <name evidence="1" type="ORF">LCGC14_2809260</name>
</gene>
<sequence>MKILILEDSTLRIEIFKKQLGKEHDFYIYDQV</sequence>
<dbReference type="AlphaFoldDB" id="A0A0F8YKF9"/>
<comment type="caution">
    <text evidence="1">The sequence shown here is derived from an EMBL/GenBank/DDBJ whole genome shotgun (WGS) entry which is preliminary data.</text>
</comment>
<accession>A0A0F8YKF9</accession>
<reference evidence="1" key="1">
    <citation type="journal article" date="2015" name="Nature">
        <title>Complex archaea that bridge the gap between prokaryotes and eukaryotes.</title>
        <authorList>
            <person name="Spang A."/>
            <person name="Saw J.H."/>
            <person name="Jorgensen S.L."/>
            <person name="Zaremba-Niedzwiedzka K."/>
            <person name="Martijn J."/>
            <person name="Lind A.E."/>
            <person name="van Eijk R."/>
            <person name="Schleper C."/>
            <person name="Guy L."/>
            <person name="Ettema T.J."/>
        </authorList>
    </citation>
    <scope>NUCLEOTIDE SEQUENCE</scope>
</reference>
<name>A0A0F8YKF9_9ZZZZ</name>
<evidence type="ECO:0000313" key="1">
    <source>
        <dbReference type="EMBL" id="KKK81852.1"/>
    </source>
</evidence>
<dbReference type="EMBL" id="LAZR01052939">
    <property type="protein sequence ID" value="KKK81852.1"/>
    <property type="molecule type" value="Genomic_DNA"/>
</dbReference>
<proteinExistence type="predicted"/>